<evidence type="ECO:0000259" key="1">
    <source>
        <dbReference type="PROSITE" id="PS50181"/>
    </source>
</evidence>
<dbReference type="InterPro" id="IPR036047">
    <property type="entry name" value="F-box-like_dom_sf"/>
</dbReference>
<comment type="caution">
    <text evidence="2">The sequence shown here is derived from an EMBL/GenBank/DDBJ whole genome shotgun (WGS) entry which is preliminary data.</text>
</comment>
<sequence>MEIEEDIVEKSDFISNLPESLLFSILSLLDMYNMRRTSMLSKRWRYLWTYIPRMDFHERRGIDFAAFVDKSLSLHVAPKIEKFRFHFDSNHTSDEQIDAWIKFAVERFVVEFDFEDLAWWTEEEADPILYKIPDSLFCCRF</sequence>
<dbReference type="InterPro" id="IPR055294">
    <property type="entry name" value="FBL60-like"/>
</dbReference>
<dbReference type="Pfam" id="PF00646">
    <property type="entry name" value="F-box"/>
    <property type="match status" value="1"/>
</dbReference>
<dbReference type="InterPro" id="IPR001810">
    <property type="entry name" value="F-box_dom"/>
</dbReference>
<accession>A0A7J7N8S6</accession>
<name>A0A7J7N8S6_9MAGN</name>
<keyword evidence="3" id="KW-1185">Reference proteome</keyword>
<dbReference type="PROSITE" id="PS50181">
    <property type="entry name" value="FBOX"/>
    <property type="match status" value="1"/>
</dbReference>
<dbReference type="PANTHER" id="PTHR31293:SF12">
    <property type="entry name" value="RNI-LIKE SUPERFAMILY PROTEIN"/>
    <property type="match status" value="1"/>
</dbReference>
<dbReference type="PANTHER" id="PTHR31293">
    <property type="entry name" value="RNI-LIKE SUPERFAMILY PROTEIN"/>
    <property type="match status" value="1"/>
</dbReference>
<dbReference type="Proteomes" id="UP000541444">
    <property type="component" value="Unassembled WGS sequence"/>
</dbReference>
<proteinExistence type="predicted"/>
<dbReference type="EMBL" id="JACGCM010000999">
    <property type="protein sequence ID" value="KAF6163288.1"/>
    <property type="molecule type" value="Genomic_DNA"/>
</dbReference>
<gene>
    <name evidence="2" type="ORF">GIB67_025152</name>
</gene>
<dbReference type="OrthoDB" id="612216at2759"/>
<dbReference type="AlphaFoldDB" id="A0A7J7N8S6"/>
<organism evidence="2 3">
    <name type="scientific">Kingdonia uniflora</name>
    <dbReference type="NCBI Taxonomy" id="39325"/>
    <lineage>
        <taxon>Eukaryota</taxon>
        <taxon>Viridiplantae</taxon>
        <taxon>Streptophyta</taxon>
        <taxon>Embryophyta</taxon>
        <taxon>Tracheophyta</taxon>
        <taxon>Spermatophyta</taxon>
        <taxon>Magnoliopsida</taxon>
        <taxon>Ranunculales</taxon>
        <taxon>Circaeasteraceae</taxon>
        <taxon>Kingdonia</taxon>
    </lineage>
</organism>
<reference evidence="2 3" key="1">
    <citation type="journal article" date="2020" name="IScience">
        <title>Genome Sequencing of the Endangered Kingdonia uniflora (Circaeasteraceae, Ranunculales) Reveals Potential Mechanisms of Evolutionary Specialization.</title>
        <authorList>
            <person name="Sun Y."/>
            <person name="Deng T."/>
            <person name="Zhang A."/>
            <person name="Moore M.J."/>
            <person name="Landis J.B."/>
            <person name="Lin N."/>
            <person name="Zhang H."/>
            <person name="Zhang X."/>
            <person name="Huang J."/>
            <person name="Zhang X."/>
            <person name="Sun H."/>
            <person name="Wang H."/>
        </authorList>
    </citation>
    <scope>NUCLEOTIDE SEQUENCE [LARGE SCALE GENOMIC DNA]</scope>
    <source>
        <strain evidence="2">TB1705</strain>
        <tissue evidence="2">Leaf</tissue>
    </source>
</reference>
<dbReference type="Gene3D" id="1.20.1280.50">
    <property type="match status" value="1"/>
</dbReference>
<feature type="domain" description="F-box" evidence="1">
    <location>
        <begin position="11"/>
        <end position="47"/>
    </location>
</feature>
<protein>
    <recommendedName>
        <fullName evidence="1">F-box domain-containing protein</fullName>
    </recommendedName>
</protein>
<evidence type="ECO:0000313" key="2">
    <source>
        <dbReference type="EMBL" id="KAF6163288.1"/>
    </source>
</evidence>
<dbReference type="SUPFAM" id="SSF81383">
    <property type="entry name" value="F-box domain"/>
    <property type="match status" value="1"/>
</dbReference>
<evidence type="ECO:0000313" key="3">
    <source>
        <dbReference type="Proteomes" id="UP000541444"/>
    </source>
</evidence>